<evidence type="ECO:0000313" key="3">
    <source>
        <dbReference type="Proteomes" id="UP000314294"/>
    </source>
</evidence>
<organism evidence="2 3">
    <name type="scientific">Liparis tanakae</name>
    <name type="common">Tanaka's snailfish</name>
    <dbReference type="NCBI Taxonomy" id="230148"/>
    <lineage>
        <taxon>Eukaryota</taxon>
        <taxon>Metazoa</taxon>
        <taxon>Chordata</taxon>
        <taxon>Craniata</taxon>
        <taxon>Vertebrata</taxon>
        <taxon>Euteleostomi</taxon>
        <taxon>Actinopterygii</taxon>
        <taxon>Neopterygii</taxon>
        <taxon>Teleostei</taxon>
        <taxon>Neoteleostei</taxon>
        <taxon>Acanthomorphata</taxon>
        <taxon>Eupercaria</taxon>
        <taxon>Perciformes</taxon>
        <taxon>Cottioidei</taxon>
        <taxon>Cottales</taxon>
        <taxon>Liparidae</taxon>
        <taxon>Liparis</taxon>
    </lineage>
</organism>
<evidence type="ECO:0000256" key="1">
    <source>
        <dbReference type="SAM" id="MobiDB-lite"/>
    </source>
</evidence>
<dbReference type="Proteomes" id="UP000314294">
    <property type="component" value="Unassembled WGS sequence"/>
</dbReference>
<dbReference type="EMBL" id="SRLO01000103">
    <property type="protein sequence ID" value="TNN75425.1"/>
    <property type="molecule type" value="Genomic_DNA"/>
</dbReference>
<feature type="compositionally biased region" description="Low complexity" evidence="1">
    <location>
        <begin position="43"/>
        <end position="61"/>
    </location>
</feature>
<feature type="region of interest" description="Disordered" evidence="1">
    <location>
        <begin position="1"/>
        <end position="83"/>
    </location>
</feature>
<dbReference type="AlphaFoldDB" id="A0A4Z2ID39"/>
<keyword evidence="3" id="KW-1185">Reference proteome</keyword>
<name>A0A4Z2ID39_9TELE</name>
<feature type="compositionally biased region" description="Basic and acidic residues" evidence="1">
    <location>
        <begin position="184"/>
        <end position="194"/>
    </location>
</feature>
<proteinExistence type="predicted"/>
<accession>A0A4Z2ID39</accession>
<reference evidence="2 3" key="1">
    <citation type="submission" date="2019-03" db="EMBL/GenBank/DDBJ databases">
        <title>First draft genome of Liparis tanakae, snailfish: a comprehensive survey of snailfish specific genes.</title>
        <authorList>
            <person name="Kim W."/>
            <person name="Song I."/>
            <person name="Jeong J.-H."/>
            <person name="Kim D."/>
            <person name="Kim S."/>
            <person name="Ryu S."/>
            <person name="Song J.Y."/>
            <person name="Lee S.K."/>
        </authorList>
    </citation>
    <scope>NUCLEOTIDE SEQUENCE [LARGE SCALE GENOMIC DNA]</scope>
    <source>
        <tissue evidence="2">Muscle</tissue>
    </source>
</reference>
<sequence>MDVFLMPAGNAHTRPSASPMRPWDRLSHRAKASIPQEHVKGFSPSSRSALGSESSSRRPSSGTVLKALSVRSSSSRRSNPEKVELWTATSELLESCSRCRPLRWEKMREASRLDQSQKPAACFPQTNRAPDVLAQQEVFISSIASARHRASLSARSTPRVPTCGGVPPCPRPASPRSPQVDGQGRCEDDAKQHQEGQPGLQKGCTAENAHREEERDMRGRRRK</sequence>
<feature type="region of interest" description="Disordered" evidence="1">
    <location>
        <begin position="150"/>
        <end position="223"/>
    </location>
</feature>
<protein>
    <submittedName>
        <fullName evidence="2">Uncharacterized protein</fullName>
    </submittedName>
</protein>
<gene>
    <name evidence="2" type="ORF">EYF80_014237</name>
</gene>
<comment type="caution">
    <text evidence="2">The sequence shown here is derived from an EMBL/GenBank/DDBJ whole genome shotgun (WGS) entry which is preliminary data.</text>
</comment>
<feature type="compositionally biased region" description="Basic and acidic residues" evidence="1">
    <location>
        <begin position="208"/>
        <end position="217"/>
    </location>
</feature>
<evidence type="ECO:0000313" key="2">
    <source>
        <dbReference type="EMBL" id="TNN75425.1"/>
    </source>
</evidence>